<dbReference type="GO" id="GO:0048038">
    <property type="term" value="F:quinone binding"/>
    <property type="evidence" value="ECO:0007669"/>
    <property type="project" value="UniProtKB-KW"/>
</dbReference>
<proteinExistence type="inferred from homology"/>
<dbReference type="InterPro" id="IPR044698">
    <property type="entry name" value="VKOR/LTO1"/>
</dbReference>
<dbReference type="Proteomes" id="UP000500857">
    <property type="component" value="Chromosome"/>
</dbReference>
<keyword evidence="13" id="KW-1185">Reference proteome</keyword>
<keyword evidence="7 10" id="KW-0472">Membrane</keyword>
<dbReference type="SMART" id="SM00756">
    <property type="entry name" value="VKc"/>
    <property type="match status" value="1"/>
</dbReference>
<evidence type="ECO:0000256" key="9">
    <source>
        <dbReference type="ARBA" id="ARBA00023284"/>
    </source>
</evidence>
<dbReference type="InterPro" id="IPR012932">
    <property type="entry name" value="VKOR"/>
</dbReference>
<keyword evidence="3 10" id="KW-0812">Transmembrane</keyword>
<feature type="transmembrane region" description="Helical" evidence="10">
    <location>
        <begin position="101"/>
        <end position="122"/>
    </location>
</feature>
<dbReference type="PANTHER" id="PTHR34573:SF1">
    <property type="entry name" value="VITAMIN K EPOXIDE REDUCTASE DOMAIN-CONTAINING PROTEIN"/>
    <property type="match status" value="1"/>
</dbReference>
<comment type="subcellular location">
    <subcellularLocation>
        <location evidence="1">Membrane</location>
        <topology evidence="1">Multi-pass membrane protein</topology>
    </subcellularLocation>
</comment>
<name>A0A6H1U1Y9_9CYAN</name>
<keyword evidence="4" id="KW-0874">Quinone</keyword>
<feature type="transmembrane region" description="Helical" evidence="10">
    <location>
        <begin position="57"/>
        <end position="81"/>
    </location>
</feature>
<evidence type="ECO:0000256" key="5">
    <source>
        <dbReference type="ARBA" id="ARBA00022989"/>
    </source>
</evidence>
<feature type="transmembrane region" description="Helical" evidence="10">
    <location>
        <begin position="162"/>
        <end position="183"/>
    </location>
</feature>
<sequence length="304" mass="33516">MIRRRSTPWIHRKSRFLIAAIATMGAVVTAYLTVIKLMGDSATCPTSGCDEVLNSPYATVFGFPLTLFGLVAYVGMTGFAVGPFAVDPAENKELRSRLEDWTWWLILVGGTSMAIFSGYLMYLLAYKIQALCIYCLASALFSLTLFVLAWMGKDWEDIGQAIFTSLAVGMVTIVGTLGMYASINSPNANSSSPFNIVNSSGPAEIALAEHLSELDAKMYGGFLCPHCHEQKELFGKEATEKLEYIECDYRAPDPQVELCQQVGITGYPTWEINDKLYPGRRSLEELAKLSDYSGPRNFQNTIGQ</sequence>
<dbReference type="Pfam" id="PF07884">
    <property type="entry name" value="VKOR"/>
    <property type="match status" value="1"/>
</dbReference>
<keyword evidence="8" id="KW-1015">Disulfide bond</keyword>
<organism evidence="12 13">
    <name type="scientific">Oxynema aestuarii AP17</name>
    <dbReference type="NCBI Taxonomy" id="2064643"/>
    <lineage>
        <taxon>Bacteria</taxon>
        <taxon>Bacillati</taxon>
        <taxon>Cyanobacteriota</taxon>
        <taxon>Cyanophyceae</taxon>
        <taxon>Oscillatoriophycideae</taxon>
        <taxon>Oscillatoriales</taxon>
        <taxon>Oscillatoriaceae</taxon>
        <taxon>Oxynema</taxon>
        <taxon>Oxynema aestuarii</taxon>
    </lineage>
</organism>
<dbReference type="InterPro" id="IPR036249">
    <property type="entry name" value="Thioredoxin-like_sf"/>
</dbReference>
<evidence type="ECO:0000256" key="10">
    <source>
        <dbReference type="SAM" id="Phobius"/>
    </source>
</evidence>
<dbReference type="KEGG" id="oxy:HCG48_21690"/>
<feature type="transmembrane region" description="Helical" evidence="10">
    <location>
        <begin position="16"/>
        <end position="37"/>
    </location>
</feature>
<gene>
    <name evidence="12" type="ORF">HCG48_21690</name>
</gene>
<evidence type="ECO:0000259" key="11">
    <source>
        <dbReference type="SMART" id="SM00756"/>
    </source>
</evidence>
<dbReference type="GO" id="GO:0016491">
    <property type="term" value="F:oxidoreductase activity"/>
    <property type="evidence" value="ECO:0007669"/>
    <property type="project" value="UniProtKB-KW"/>
</dbReference>
<dbReference type="InterPro" id="IPR038354">
    <property type="entry name" value="VKOR_sf"/>
</dbReference>
<dbReference type="SUPFAM" id="SSF52833">
    <property type="entry name" value="Thioredoxin-like"/>
    <property type="match status" value="1"/>
</dbReference>
<dbReference type="PANTHER" id="PTHR34573">
    <property type="entry name" value="VKC DOMAIN-CONTAINING PROTEIN"/>
    <property type="match status" value="1"/>
</dbReference>
<evidence type="ECO:0000313" key="13">
    <source>
        <dbReference type="Proteomes" id="UP000500857"/>
    </source>
</evidence>
<dbReference type="GO" id="GO:0016020">
    <property type="term" value="C:membrane"/>
    <property type="evidence" value="ECO:0007669"/>
    <property type="project" value="UniProtKB-SubCell"/>
</dbReference>
<keyword evidence="5 10" id="KW-1133">Transmembrane helix</keyword>
<evidence type="ECO:0000256" key="7">
    <source>
        <dbReference type="ARBA" id="ARBA00023136"/>
    </source>
</evidence>
<evidence type="ECO:0000313" key="12">
    <source>
        <dbReference type="EMBL" id="QIZ72888.1"/>
    </source>
</evidence>
<dbReference type="CDD" id="cd12916">
    <property type="entry name" value="VKOR_1"/>
    <property type="match status" value="1"/>
</dbReference>
<feature type="transmembrane region" description="Helical" evidence="10">
    <location>
        <begin position="128"/>
        <end position="150"/>
    </location>
</feature>
<evidence type="ECO:0000256" key="3">
    <source>
        <dbReference type="ARBA" id="ARBA00022692"/>
    </source>
</evidence>
<keyword evidence="6" id="KW-0560">Oxidoreductase</keyword>
<dbReference type="EMBL" id="CP051167">
    <property type="protein sequence ID" value="QIZ72888.1"/>
    <property type="molecule type" value="Genomic_DNA"/>
</dbReference>
<dbReference type="AlphaFoldDB" id="A0A6H1U1Y9"/>
<dbReference type="Gene3D" id="3.40.30.10">
    <property type="entry name" value="Glutaredoxin"/>
    <property type="match status" value="1"/>
</dbReference>
<feature type="domain" description="Vitamin K epoxide reductase" evidence="11">
    <location>
        <begin position="11"/>
        <end position="153"/>
    </location>
</feature>
<comment type="similarity">
    <text evidence="2">Belongs to the VKOR family.</text>
</comment>
<dbReference type="RefSeq" id="WP_168571035.1">
    <property type="nucleotide sequence ID" value="NZ_CP051167.1"/>
</dbReference>
<reference evidence="12 13" key="1">
    <citation type="submission" date="2020-04" db="EMBL/GenBank/DDBJ databases">
        <authorList>
            <person name="Basu S."/>
            <person name="Maruthanayagam V."/>
            <person name="Chakraborty S."/>
            <person name="Pramanik A."/>
            <person name="Mukherjee J."/>
            <person name="Brink B."/>
        </authorList>
    </citation>
    <scope>NUCLEOTIDE SEQUENCE [LARGE SCALE GENOMIC DNA]</scope>
    <source>
        <strain evidence="12 13">AP17</strain>
    </source>
</reference>
<evidence type="ECO:0000256" key="1">
    <source>
        <dbReference type="ARBA" id="ARBA00004141"/>
    </source>
</evidence>
<evidence type="ECO:0000256" key="8">
    <source>
        <dbReference type="ARBA" id="ARBA00023157"/>
    </source>
</evidence>
<evidence type="ECO:0000256" key="6">
    <source>
        <dbReference type="ARBA" id="ARBA00023002"/>
    </source>
</evidence>
<protein>
    <submittedName>
        <fullName evidence="12">Vitamin K epoxide reductase family protein</fullName>
    </submittedName>
</protein>
<evidence type="ECO:0000256" key="4">
    <source>
        <dbReference type="ARBA" id="ARBA00022719"/>
    </source>
</evidence>
<accession>A0A6H1U1Y9</accession>
<dbReference type="Gene3D" id="1.20.1440.130">
    <property type="entry name" value="VKOR domain"/>
    <property type="match status" value="1"/>
</dbReference>
<evidence type="ECO:0000256" key="2">
    <source>
        <dbReference type="ARBA" id="ARBA00006214"/>
    </source>
</evidence>
<keyword evidence="9" id="KW-0676">Redox-active center</keyword>